<keyword evidence="12 13" id="KW-0449">Lipoprotein</keyword>
<keyword evidence="9 13" id="KW-0564">Palmitate</keyword>
<dbReference type="CDD" id="cd16326">
    <property type="entry name" value="LolB"/>
    <property type="match status" value="1"/>
</dbReference>
<feature type="chain" id="PRO_5045361399" description="Outer-membrane lipoprotein LolB" evidence="14">
    <location>
        <begin position="19"/>
        <end position="193"/>
    </location>
</feature>
<dbReference type="InterPro" id="IPR004565">
    <property type="entry name" value="OM_lipoprot_LolB"/>
</dbReference>
<evidence type="ECO:0000256" key="2">
    <source>
        <dbReference type="ARBA" id="ARBA00009696"/>
    </source>
</evidence>
<evidence type="ECO:0000313" key="15">
    <source>
        <dbReference type="EMBL" id="MBD5772746.1"/>
    </source>
</evidence>
<dbReference type="SUPFAM" id="SSF89392">
    <property type="entry name" value="Prokaryotic lipoproteins and lipoprotein localization factors"/>
    <property type="match status" value="1"/>
</dbReference>
<name>A0ABR8P387_9GAMM</name>
<evidence type="ECO:0000256" key="14">
    <source>
        <dbReference type="SAM" id="SignalP"/>
    </source>
</evidence>
<evidence type="ECO:0000256" key="10">
    <source>
        <dbReference type="ARBA" id="ARBA00023186"/>
    </source>
</evidence>
<evidence type="ECO:0000313" key="16">
    <source>
        <dbReference type="Proteomes" id="UP000604161"/>
    </source>
</evidence>
<dbReference type="Gene3D" id="2.50.20.10">
    <property type="entry name" value="Lipoprotein localisation LolA/LolB/LppX"/>
    <property type="match status" value="1"/>
</dbReference>
<comment type="subcellular location">
    <subcellularLocation>
        <location evidence="1 13">Cell outer membrane</location>
        <topology evidence="1 13">Lipid-anchor</topology>
    </subcellularLocation>
</comment>
<comment type="function">
    <text evidence="13">Plays a critical role in the incorporation of lipoproteins in the outer membrane after they are released by the LolA protein.</text>
</comment>
<dbReference type="EMBL" id="JACYFC010000010">
    <property type="protein sequence ID" value="MBD5772746.1"/>
    <property type="molecule type" value="Genomic_DNA"/>
</dbReference>
<keyword evidence="5 13" id="KW-0813">Transport</keyword>
<evidence type="ECO:0000256" key="4">
    <source>
        <dbReference type="ARBA" id="ARBA00016202"/>
    </source>
</evidence>
<keyword evidence="7 13" id="KW-0653">Protein transport</keyword>
<gene>
    <name evidence="13 15" type="primary">lolB</name>
    <name evidence="15" type="ORF">IF202_17070</name>
</gene>
<evidence type="ECO:0000256" key="8">
    <source>
        <dbReference type="ARBA" id="ARBA00023136"/>
    </source>
</evidence>
<accession>A0ABR8P387</accession>
<evidence type="ECO:0000256" key="9">
    <source>
        <dbReference type="ARBA" id="ARBA00023139"/>
    </source>
</evidence>
<comment type="similarity">
    <text evidence="2 13">Belongs to the LolB family.</text>
</comment>
<evidence type="ECO:0000256" key="3">
    <source>
        <dbReference type="ARBA" id="ARBA00011245"/>
    </source>
</evidence>
<evidence type="ECO:0000256" key="5">
    <source>
        <dbReference type="ARBA" id="ARBA00022448"/>
    </source>
</evidence>
<dbReference type="PROSITE" id="PS51257">
    <property type="entry name" value="PROKAR_LIPOPROTEIN"/>
    <property type="match status" value="1"/>
</dbReference>
<evidence type="ECO:0000256" key="12">
    <source>
        <dbReference type="ARBA" id="ARBA00023288"/>
    </source>
</evidence>
<feature type="signal peptide" evidence="14">
    <location>
        <begin position="1"/>
        <end position="18"/>
    </location>
</feature>
<dbReference type="InterPro" id="IPR029046">
    <property type="entry name" value="LolA/LolB/LppX"/>
</dbReference>
<proteinExistence type="inferred from homology"/>
<sequence length="193" mass="21200">MNNYRVHFIIILAVFLSACGTTPTGPITPPPSSADAITKWETSGRVGIRTPDDAVSGNFNWQKSSTEFALKIVGPFGQGATKLNQSESGTITLAYEDKVITGRDSAQLLQQELGWEFPVNQVTYWIRGLASPISAAQISTDPDTKLPNEIEQDGWLISYSSFIKVDGLSLPKKMQVSKPPFKVNLIINKWTIQ</sequence>
<evidence type="ECO:0000256" key="6">
    <source>
        <dbReference type="ARBA" id="ARBA00022729"/>
    </source>
</evidence>
<keyword evidence="10 13" id="KW-0143">Chaperone</keyword>
<dbReference type="NCBIfam" id="TIGR00548">
    <property type="entry name" value="lolB"/>
    <property type="match status" value="1"/>
</dbReference>
<evidence type="ECO:0000256" key="13">
    <source>
        <dbReference type="HAMAP-Rule" id="MF_00233"/>
    </source>
</evidence>
<dbReference type="Proteomes" id="UP000604161">
    <property type="component" value="Unassembled WGS sequence"/>
</dbReference>
<keyword evidence="16" id="KW-1185">Reference proteome</keyword>
<dbReference type="Pfam" id="PF03550">
    <property type="entry name" value="LolB"/>
    <property type="match status" value="1"/>
</dbReference>
<comment type="subunit">
    <text evidence="3 13">Monomer.</text>
</comment>
<reference evidence="15 16" key="1">
    <citation type="submission" date="2020-09" db="EMBL/GenBank/DDBJ databases">
        <title>Marinomonas sp. nov., isolated from the cysticercosis algae of Qingdao, China.</title>
        <authorList>
            <person name="Sun X."/>
        </authorList>
    </citation>
    <scope>NUCLEOTIDE SEQUENCE [LARGE SCALE GENOMIC DNA]</scope>
    <source>
        <strain evidence="15 16">SM2066</strain>
    </source>
</reference>
<evidence type="ECO:0000256" key="7">
    <source>
        <dbReference type="ARBA" id="ARBA00022927"/>
    </source>
</evidence>
<keyword evidence="6 13" id="KW-0732">Signal</keyword>
<protein>
    <recommendedName>
        <fullName evidence="4 13">Outer-membrane lipoprotein LolB</fullName>
    </recommendedName>
</protein>
<dbReference type="RefSeq" id="WP_191596129.1">
    <property type="nucleotide sequence ID" value="NZ_JACYFC010000010.1"/>
</dbReference>
<keyword evidence="8 13" id="KW-0472">Membrane</keyword>
<evidence type="ECO:0000256" key="11">
    <source>
        <dbReference type="ARBA" id="ARBA00023237"/>
    </source>
</evidence>
<keyword evidence="11 13" id="KW-0998">Cell outer membrane</keyword>
<evidence type="ECO:0000256" key="1">
    <source>
        <dbReference type="ARBA" id="ARBA00004459"/>
    </source>
</evidence>
<organism evidence="15 16">
    <name type="scientific">Marinomonas colpomeniae</name>
    <dbReference type="NCBI Taxonomy" id="2774408"/>
    <lineage>
        <taxon>Bacteria</taxon>
        <taxon>Pseudomonadati</taxon>
        <taxon>Pseudomonadota</taxon>
        <taxon>Gammaproteobacteria</taxon>
        <taxon>Oceanospirillales</taxon>
        <taxon>Oceanospirillaceae</taxon>
        <taxon>Marinomonas</taxon>
    </lineage>
</organism>
<dbReference type="HAMAP" id="MF_00233">
    <property type="entry name" value="LolB"/>
    <property type="match status" value="1"/>
</dbReference>
<comment type="caution">
    <text evidence="15">The sequence shown here is derived from an EMBL/GenBank/DDBJ whole genome shotgun (WGS) entry which is preliminary data.</text>
</comment>